<feature type="transmembrane region" description="Helical" evidence="1">
    <location>
        <begin position="68"/>
        <end position="91"/>
    </location>
</feature>
<sequence length="130" mass="14980">MSPKKHTALLLQASVVWIVFWLAGLPDYFQQYSTPVMGVVCTFLSVVFTLYAVYVLGRCREDVRFSRAFWLSVYYTIPFAVYDTLYCGWYLGLGAGFLTSHWYLTVFYFSIWLTFIPVAWLLKAAAPKAP</sequence>
<reference evidence="2 3" key="1">
    <citation type="submission" date="2019-03" db="EMBL/GenBank/DDBJ databases">
        <title>Arenimonas daejeonensis sp. nov., isolated from compost.</title>
        <authorList>
            <person name="Jeon C.O."/>
        </authorList>
    </citation>
    <scope>NUCLEOTIDE SEQUENCE [LARGE SCALE GENOMIC DNA]</scope>
    <source>
        <strain evidence="2 3">R29</strain>
    </source>
</reference>
<proteinExistence type="predicted"/>
<dbReference type="AlphaFoldDB" id="A0A5C4RP05"/>
<dbReference type="Proteomes" id="UP000305760">
    <property type="component" value="Unassembled WGS sequence"/>
</dbReference>
<dbReference type="OrthoDB" id="7064561at2"/>
<comment type="caution">
    <text evidence="2">The sequence shown here is derived from an EMBL/GenBank/DDBJ whole genome shotgun (WGS) entry which is preliminary data.</text>
</comment>
<evidence type="ECO:0000313" key="2">
    <source>
        <dbReference type="EMBL" id="TNJ32649.1"/>
    </source>
</evidence>
<protein>
    <submittedName>
        <fullName evidence="2">Uncharacterized protein</fullName>
    </submittedName>
</protein>
<keyword evidence="1" id="KW-1133">Transmembrane helix</keyword>
<feature type="transmembrane region" description="Helical" evidence="1">
    <location>
        <begin position="7"/>
        <end position="24"/>
    </location>
</feature>
<keyword evidence="1" id="KW-0472">Membrane</keyword>
<evidence type="ECO:0000256" key="1">
    <source>
        <dbReference type="SAM" id="Phobius"/>
    </source>
</evidence>
<gene>
    <name evidence="2" type="ORF">E1B00_14715</name>
</gene>
<accession>A0A5C4RP05</accession>
<keyword evidence="3" id="KW-1185">Reference proteome</keyword>
<dbReference type="EMBL" id="SMDR01000005">
    <property type="protein sequence ID" value="TNJ32649.1"/>
    <property type="molecule type" value="Genomic_DNA"/>
</dbReference>
<keyword evidence="1" id="KW-0812">Transmembrane</keyword>
<feature type="transmembrane region" description="Helical" evidence="1">
    <location>
        <begin position="103"/>
        <end position="122"/>
    </location>
</feature>
<dbReference type="RefSeq" id="WP_139450176.1">
    <property type="nucleotide sequence ID" value="NZ_SMDR01000005.1"/>
</dbReference>
<feature type="transmembrane region" description="Helical" evidence="1">
    <location>
        <begin position="36"/>
        <end position="56"/>
    </location>
</feature>
<organism evidence="2 3">
    <name type="scientific">Arenimonas terrae</name>
    <dbReference type="NCBI Taxonomy" id="2546226"/>
    <lineage>
        <taxon>Bacteria</taxon>
        <taxon>Pseudomonadati</taxon>
        <taxon>Pseudomonadota</taxon>
        <taxon>Gammaproteobacteria</taxon>
        <taxon>Lysobacterales</taxon>
        <taxon>Lysobacteraceae</taxon>
        <taxon>Arenimonas</taxon>
    </lineage>
</organism>
<name>A0A5C4RP05_9GAMM</name>
<evidence type="ECO:0000313" key="3">
    <source>
        <dbReference type="Proteomes" id="UP000305760"/>
    </source>
</evidence>